<keyword evidence="3 7" id="KW-0812">Transmembrane</keyword>
<name>A0A9P4QDI2_9PEZI</name>
<keyword evidence="9" id="KW-1185">Reference proteome</keyword>
<dbReference type="Pfam" id="PF04193">
    <property type="entry name" value="PQ-loop"/>
    <property type="match status" value="2"/>
</dbReference>
<evidence type="ECO:0000313" key="8">
    <source>
        <dbReference type="EMBL" id="KAF2722906.1"/>
    </source>
</evidence>
<evidence type="ECO:0000256" key="2">
    <source>
        <dbReference type="ARBA" id="ARBA00022448"/>
    </source>
</evidence>
<dbReference type="GO" id="GO:0015184">
    <property type="term" value="F:L-cystine transmembrane transporter activity"/>
    <property type="evidence" value="ECO:0007669"/>
    <property type="project" value="TreeGrafter"/>
</dbReference>
<dbReference type="GO" id="GO:0000324">
    <property type="term" value="C:fungal-type vacuole"/>
    <property type="evidence" value="ECO:0007669"/>
    <property type="project" value="TreeGrafter"/>
</dbReference>
<dbReference type="EMBL" id="MU003779">
    <property type="protein sequence ID" value="KAF2722906.1"/>
    <property type="molecule type" value="Genomic_DNA"/>
</dbReference>
<evidence type="ECO:0000256" key="7">
    <source>
        <dbReference type="SAM" id="Phobius"/>
    </source>
</evidence>
<feature type="transmembrane region" description="Helical" evidence="7">
    <location>
        <begin position="240"/>
        <end position="259"/>
    </location>
</feature>
<evidence type="ECO:0000256" key="3">
    <source>
        <dbReference type="ARBA" id="ARBA00022692"/>
    </source>
</evidence>
<keyword evidence="4" id="KW-0677">Repeat</keyword>
<evidence type="ECO:0000256" key="6">
    <source>
        <dbReference type="ARBA" id="ARBA00023136"/>
    </source>
</evidence>
<dbReference type="Gene3D" id="1.20.1280.290">
    <property type="match status" value="1"/>
</dbReference>
<dbReference type="Proteomes" id="UP000799441">
    <property type="component" value="Unassembled WGS sequence"/>
</dbReference>
<proteinExistence type="predicted"/>
<feature type="transmembrane region" description="Helical" evidence="7">
    <location>
        <begin position="129"/>
        <end position="150"/>
    </location>
</feature>
<dbReference type="GO" id="GO:0005774">
    <property type="term" value="C:vacuolar membrane"/>
    <property type="evidence" value="ECO:0007669"/>
    <property type="project" value="TreeGrafter"/>
</dbReference>
<accession>A0A9P4QDI2</accession>
<dbReference type="AlphaFoldDB" id="A0A9P4QDI2"/>
<dbReference type="InterPro" id="IPR006603">
    <property type="entry name" value="PQ-loop_rpt"/>
</dbReference>
<keyword evidence="6 7" id="KW-0472">Membrane</keyword>
<feature type="transmembrane region" description="Helical" evidence="7">
    <location>
        <begin position="162"/>
        <end position="184"/>
    </location>
</feature>
<dbReference type="PANTHER" id="PTHR13131">
    <property type="entry name" value="CYSTINOSIN"/>
    <property type="match status" value="1"/>
</dbReference>
<dbReference type="PANTHER" id="PTHR13131:SF5">
    <property type="entry name" value="CYSTINOSIN"/>
    <property type="match status" value="1"/>
</dbReference>
<dbReference type="InterPro" id="IPR005282">
    <property type="entry name" value="LC_transporter"/>
</dbReference>
<dbReference type="OrthoDB" id="75720at2759"/>
<dbReference type="GO" id="GO:0012505">
    <property type="term" value="C:endomembrane system"/>
    <property type="evidence" value="ECO:0007669"/>
    <property type="project" value="UniProtKB-SubCell"/>
</dbReference>
<feature type="transmembrane region" description="Helical" evidence="7">
    <location>
        <begin position="51"/>
        <end position="70"/>
    </location>
</feature>
<evidence type="ECO:0000256" key="5">
    <source>
        <dbReference type="ARBA" id="ARBA00022989"/>
    </source>
</evidence>
<comment type="caution">
    <text evidence="8">The sequence shown here is derived from an EMBL/GenBank/DDBJ whole genome shotgun (WGS) entry which is preliminary data.</text>
</comment>
<keyword evidence="2" id="KW-0813">Transport</keyword>
<dbReference type="SMART" id="SM00679">
    <property type="entry name" value="CTNS"/>
    <property type="match status" value="2"/>
</dbReference>
<gene>
    <name evidence="8" type="ORF">K431DRAFT_265444</name>
</gene>
<feature type="transmembrane region" description="Helical" evidence="7">
    <location>
        <begin position="12"/>
        <end position="31"/>
    </location>
</feature>
<evidence type="ECO:0000256" key="1">
    <source>
        <dbReference type="ARBA" id="ARBA00004127"/>
    </source>
</evidence>
<sequence>MASKYAESMLPIISQCCGWLYFLLWSISFYPQPVLNFKRRSTSGLTFDYPLLNMFGFVCYTAGTAIFLYSSTVRSEYAARHPLSPEPTVRFNDLCFGLNAVVLCTSTVSQFWPSIWGWKSESSRHASRVTLCVLFGGILGIVMSLIFVVASSKEFDDTVTKWRWIDVAYALTYVKLLVTVFKYIPQIIANHFRRSTVGWSINQVLLDFGGSILSFLQLIIDSALQSSWEGLAGNPVKMGLANISLLADVIFMLQHFVFYRQRDYDTEESSWIDPECAQETESDPLLQR</sequence>
<evidence type="ECO:0000313" key="9">
    <source>
        <dbReference type="Proteomes" id="UP000799441"/>
    </source>
</evidence>
<evidence type="ECO:0000256" key="4">
    <source>
        <dbReference type="ARBA" id="ARBA00022737"/>
    </source>
</evidence>
<organism evidence="8 9">
    <name type="scientific">Polychaeton citri CBS 116435</name>
    <dbReference type="NCBI Taxonomy" id="1314669"/>
    <lineage>
        <taxon>Eukaryota</taxon>
        <taxon>Fungi</taxon>
        <taxon>Dikarya</taxon>
        <taxon>Ascomycota</taxon>
        <taxon>Pezizomycotina</taxon>
        <taxon>Dothideomycetes</taxon>
        <taxon>Dothideomycetidae</taxon>
        <taxon>Capnodiales</taxon>
        <taxon>Capnodiaceae</taxon>
        <taxon>Polychaeton</taxon>
    </lineage>
</organism>
<keyword evidence="5 7" id="KW-1133">Transmembrane helix</keyword>
<reference evidence="8" key="1">
    <citation type="journal article" date="2020" name="Stud. Mycol.">
        <title>101 Dothideomycetes genomes: a test case for predicting lifestyles and emergence of pathogens.</title>
        <authorList>
            <person name="Haridas S."/>
            <person name="Albert R."/>
            <person name="Binder M."/>
            <person name="Bloem J."/>
            <person name="Labutti K."/>
            <person name="Salamov A."/>
            <person name="Andreopoulos B."/>
            <person name="Baker S."/>
            <person name="Barry K."/>
            <person name="Bills G."/>
            <person name="Bluhm B."/>
            <person name="Cannon C."/>
            <person name="Castanera R."/>
            <person name="Culley D."/>
            <person name="Daum C."/>
            <person name="Ezra D."/>
            <person name="Gonzalez J."/>
            <person name="Henrissat B."/>
            <person name="Kuo A."/>
            <person name="Liang C."/>
            <person name="Lipzen A."/>
            <person name="Lutzoni F."/>
            <person name="Magnuson J."/>
            <person name="Mondo S."/>
            <person name="Nolan M."/>
            <person name="Ohm R."/>
            <person name="Pangilinan J."/>
            <person name="Park H.-J."/>
            <person name="Ramirez L."/>
            <person name="Alfaro M."/>
            <person name="Sun H."/>
            <person name="Tritt A."/>
            <person name="Yoshinaga Y."/>
            <person name="Zwiers L.-H."/>
            <person name="Turgeon B."/>
            <person name="Goodwin S."/>
            <person name="Spatafora J."/>
            <person name="Crous P."/>
            <person name="Grigoriev I."/>
        </authorList>
    </citation>
    <scope>NUCLEOTIDE SEQUENCE</scope>
    <source>
        <strain evidence="8">CBS 116435</strain>
    </source>
</reference>
<feature type="transmembrane region" description="Helical" evidence="7">
    <location>
        <begin position="196"/>
        <end position="220"/>
    </location>
</feature>
<comment type="subcellular location">
    <subcellularLocation>
        <location evidence="1">Endomembrane system</location>
        <topology evidence="1">Multi-pass membrane protein</topology>
    </subcellularLocation>
</comment>
<protein>
    <submittedName>
        <fullName evidence="8">Cystinosin</fullName>
    </submittedName>
</protein>